<dbReference type="EMBL" id="AEYP01065619">
    <property type="status" value="NOT_ANNOTATED_CDS"/>
    <property type="molecule type" value="Genomic_DNA"/>
</dbReference>
<protein>
    <submittedName>
        <fullName evidence="2">Uncharacterized protein</fullName>
    </submittedName>
</protein>
<evidence type="ECO:0000256" key="1">
    <source>
        <dbReference type="SAM" id="MobiDB-lite"/>
    </source>
</evidence>
<dbReference type="EMBL" id="AEYP01065622">
    <property type="status" value="NOT_ANNOTATED_CDS"/>
    <property type="molecule type" value="Genomic_DNA"/>
</dbReference>
<dbReference type="InParanoid" id="M3YAJ7"/>
<dbReference type="HOGENOM" id="CLU_1402032_0_0_1"/>
<dbReference type="EMBL" id="AEYP01065620">
    <property type="status" value="NOT_ANNOTATED_CDS"/>
    <property type="molecule type" value="Genomic_DNA"/>
</dbReference>
<sequence>MRPFGPPRGLALHGVARLPGTGPRGSLTARRRGAHSLGRRWGKVVQAVRWGVLAPCRRRGWGQLKRGAGGGPGVRVPHKHVVIVVLPRWGGGLQGGLRYPEGDPARSARGSERRVVRAAARARRGPLCFVALRACTLGGRRGLGEAVLRGRGGPLHAGRGGPRGGGRGGVGAGCMGIGGVLYLHKRLDILIIKK</sequence>
<evidence type="ECO:0000313" key="2">
    <source>
        <dbReference type="Ensembl" id="ENSMPUP00000008354.1"/>
    </source>
</evidence>
<organism evidence="2">
    <name type="scientific">Mustela putorius furo</name>
    <name type="common">European domestic ferret</name>
    <name type="synonym">Mustela furo</name>
    <dbReference type="NCBI Taxonomy" id="9669"/>
    <lineage>
        <taxon>Eukaryota</taxon>
        <taxon>Metazoa</taxon>
        <taxon>Chordata</taxon>
        <taxon>Craniata</taxon>
        <taxon>Vertebrata</taxon>
        <taxon>Euteleostomi</taxon>
        <taxon>Mammalia</taxon>
        <taxon>Eutheria</taxon>
        <taxon>Laurasiatheria</taxon>
        <taxon>Carnivora</taxon>
        <taxon>Caniformia</taxon>
        <taxon>Musteloidea</taxon>
        <taxon>Mustelidae</taxon>
        <taxon>Mustelinae</taxon>
        <taxon>Mustela</taxon>
    </lineage>
</organism>
<dbReference type="EMBL" id="AEYP01065623">
    <property type="status" value="NOT_ANNOTATED_CDS"/>
    <property type="molecule type" value="Genomic_DNA"/>
</dbReference>
<dbReference type="Ensembl" id="ENSMPUT00000008489.1">
    <property type="protein sequence ID" value="ENSMPUP00000008354.1"/>
    <property type="gene ID" value="ENSMPUG00000008418.1"/>
</dbReference>
<dbReference type="EMBL" id="AEYP01065621">
    <property type="status" value="NOT_ANNOTATED_CDS"/>
    <property type="molecule type" value="Genomic_DNA"/>
</dbReference>
<dbReference type="EMBL" id="AEYP01065624">
    <property type="status" value="NOT_ANNOTATED_CDS"/>
    <property type="molecule type" value="Genomic_DNA"/>
</dbReference>
<dbReference type="EMBL" id="AEYP01065625">
    <property type="status" value="NOT_ANNOTATED_CDS"/>
    <property type="molecule type" value="Genomic_DNA"/>
</dbReference>
<dbReference type="EMBL" id="AEYP01065626">
    <property type="status" value="NOT_ANNOTATED_CDS"/>
    <property type="molecule type" value="Genomic_DNA"/>
</dbReference>
<feature type="region of interest" description="Disordered" evidence="1">
    <location>
        <begin position="1"/>
        <end position="33"/>
    </location>
</feature>
<dbReference type="AlphaFoldDB" id="M3YAJ7"/>
<reference evidence="2" key="1">
    <citation type="submission" date="2024-06" db="UniProtKB">
        <authorList>
            <consortium name="Ensembl"/>
        </authorList>
    </citation>
    <scope>IDENTIFICATION</scope>
</reference>
<proteinExistence type="predicted"/>
<accession>M3YAJ7</accession>
<name>M3YAJ7_MUSPF</name>